<keyword evidence="2" id="KW-1185">Reference proteome</keyword>
<proteinExistence type="predicted"/>
<dbReference type="EMBL" id="LDUG01000025">
    <property type="protein sequence ID" value="KVW95612.1"/>
    <property type="molecule type" value="Genomic_DNA"/>
</dbReference>
<evidence type="ECO:0000313" key="2">
    <source>
        <dbReference type="Proteomes" id="UP000064243"/>
    </source>
</evidence>
<dbReference type="PATRIC" id="fig|36861.3.peg.1810"/>
<comment type="caution">
    <text evidence="1">The sequence shown here is derived from an EMBL/GenBank/DDBJ whole genome shotgun (WGS) entry which is preliminary data.</text>
</comment>
<accession>A0A125BCI3</accession>
<name>A0A125BCI3_THIDE</name>
<protein>
    <submittedName>
        <fullName evidence="1">Uncharacterized protein</fullName>
    </submittedName>
</protein>
<dbReference type="OrthoDB" id="8910756at2"/>
<dbReference type="RefSeq" id="WP_059756108.1">
    <property type="nucleotide sequence ID" value="NZ_LDUG01000025.1"/>
</dbReference>
<dbReference type="AlphaFoldDB" id="A0A125BCI3"/>
<sequence length="67" mass="7800">MTFDKLPGWVRWLAQDEDGTWWGYEAEPNKQDYGWYENEVGRIVRLGQTTPPADWEATLSAWPPQTG</sequence>
<gene>
    <name evidence="1" type="ORF">ABW22_10715</name>
</gene>
<evidence type="ECO:0000313" key="1">
    <source>
        <dbReference type="EMBL" id="KVW95612.1"/>
    </source>
</evidence>
<dbReference type="Proteomes" id="UP000064243">
    <property type="component" value="Unassembled WGS sequence"/>
</dbReference>
<reference evidence="1 2" key="1">
    <citation type="journal article" date="2015" name="Appl. Environ. Microbiol.">
        <title>Aerobic and Anaerobic Thiosulfate Oxidation by a Cold-Adapted, Subglacial Chemoautotroph.</title>
        <authorList>
            <person name="Harrold Z.R."/>
            <person name="Skidmore M.L."/>
            <person name="Hamilton T.L."/>
            <person name="Desch L."/>
            <person name="Amada K."/>
            <person name="van Gelder W."/>
            <person name="Glover K."/>
            <person name="Roden E.E."/>
            <person name="Boyd E.S."/>
        </authorList>
    </citation>
    <scope>NUCLEOTIDE SEQUENCE [LARGE SCALE GENOMIC DNA]</scope>
    <source>
        <strain evidence="1 2">RG</strain>
    </source>
</reference>
<organism evidence="1 2">
    <name type="scientific">Thiobacillus denitrificans</name>
    <dbReference type="NCBI Taxonomy" id="36861"/>
    <lineage>
        <taxon>Bacteria</taxon>
        <taxon>Pseudomonadati</taxon>
        <taxon>Pseudomonadota</taxon>
        <taxon>Betaproteobacteria</taxon>
        <taxon>Nitrosomonadales</taxon>
        <taxon>Thiobacillaceae</taxon>
        <taxon>Thiobacillus</taxon>
    </lineage>
</organism>
<dbReference type="STRING" id="1123392.GCA_000376425_00622"/>